<evidence type="ECO:0000313" key="9">
    <source>
        <dbReference type="Proteomes" id="UP000637239"/>
    </source>
</evidence>
<feature type="region of interest" description="Disordered" evidence="6">
    <location>
        <begin position="185"/>
        <end position="225"/>
    </location>
</feature>
<dbReference type="KEGG" id="ache:ACHE_40661S"/>
<dbReference type="GO" id="GO:0008270">
    <property type="term" value="F:zinc ion binding"/>
    <property type="evidence" value="ECO:0007669"/>
    <property type="project" value="InterPro"/>
</dbReference>
<reference evidence="8" key="1">
    <citation type="submission" date="2021-01" db="EMBL/GenBank/DDBJ databases">
        <authorList>
            <consortium name="Aspergillus chevalieri M1 genome sequencing consortium"/>
            <person name="Kazuki M."/>
            <person name="Futagami T."/>
        </authorList>
    </citation>
    <scope>NUCLEOTIDE SEQUENCE</scope>
    <source>
        <strain evidence="8">M1</strain>
    </source>
</reference>
<dbReference type="SUPFAM" id="SSF57701">
    <property type="entry name" value="Zn2/Cys6 DNA-binding domain"/>
    <property type="match status" value="1"/>
</dbReference>
<feature type="compositionally biased region" description="Basic and acidic residues" evidence="6">
    <location>
        <begin position="1"/>
        <end position="15"/>
    </location>
</feature>
<dbReference type="GO" id="GO:0005634">
    <property type="term" value="C:nucleus"/>
    <property type="evidence" value="ECO:0007669"/>
    <property type="project" value="UniProtKB-SubCell"/>
</dbReference>
<evidence type="ECO:0000256" key="3">
    <source>
        <dbReference type="ARBA" id="ARBA00023125"/>
    </source>
</evidence>
<feature type="compositionally biased region" description="Polar residues" evidence="6">
    <location>
        <begin position="20"/>
        <end position="35"/>
    </location>
</feature>
<keyword evidence="2" id="KW-0805">Transcription regulation</keyword>
<dbReference type="GO" id="GO:0045944">
    <property type="term" value="P:positive regulation of transcription by RNA polymerase II"/>
    <property type="evidence" value="ECO:0007669"/>
    <property type="project" value="TreeGrafter"/>
</dbReference>
<keyword evidence="9" id="KW-1185">Reference proteome</keyword>
<accession>A0A7R7ZP92</accession>
<feature type="region of interest" description="Disordered" evidence="6">
    <location>
        <begin position="1"/>
        <end position="42"/>
    </location>
</feature>
<dbReference type="PROSITE" id="PS00463">
    <property type="entry name" value="ZN2_CY6_FUNGAL_1"/>
    <property type="match status" value="1"/>
</dbReference>
<dbReference type="SMART" id="SM00066">
    <property type="entry name" value="GAL4"/>
    <property type="match status" value="1"/>
</dbReference>
<protein>
    <recommendedName>
        <fullName evidence="7">Zn(2)-C6 fungal-type domain-containing protein</fullName>
    </recommendedName>
</protein>
<evidence type="ECO:0000256" key="2">
    <source>
        <dbReference type="ARBA" id="ARBA00023015"/>
    </source>
</evidence>
<dbReference type="Proteomes" id="UP000637239">
    <property type="component" value="Chromosome 4"/>
</dbReference>
<evidence type="ECO:0000256" key="4">
    <source>
        <dbReference type="ARBA" id="ARBA00023163"/>
    </source>
</evidence>
<dbReference type="GeneID" id="66982456"/>
<dbReference type="PANTHER" id="PTHR37534">
    <property type="entry name" value="TRANSCRIPTIONAL ACTIVATOR PROTEIN UGA3"/>
    <property type="match status" value="1"/>
</dbReference>
<dbReference type="PANTHER" id="PTHR37534:SF23">
    <property type="entry name" value="ZN(II)2CYS6 TRANSCRIPTION FACTOR (EUROFUNG)"/>
    <property type="match status" value="1"/>
</dbReference>
<evidence type="ECO:0000256" key="5">
    <source>
        <dbReference type="ARBA" id="ARBA00023242"/>
    </source>
</evidence>
<dbReference type="Pfam" id="PF11951">
    <property type="entry name" value="Fungal_trans_2"/>
    <property type="match status" value="1"/>
</dbReference>
<keyword evidence="3" id="KW-0238">DNA-binding</keyword>
<evidence type="ECO:0000259" key="7">
    <source>
        <dbReference type="PROSITE" id="PS50048"/>
    </source>
</evidence>
<keyword evidence="4" id="KW-0804">Transcription</keyword>
<dbReference type="CDD" id="cd00067">
    <property type="entry name" value="GAL4"/>
    <property type="match status" value="1"/>
</dbReference>
<dbReference type="Gene3D" id="4.10.240.10">
    <property type="entry name" value="Zn(2)-C6 fungal-type DNA-binding domain"/>
    <property type="match status" value="1"/>
</dbReference>
<organism evidence="8 9">
    <name type="scientific">Aspergillus chevalieri</name>
    <name type="common">Eurotium chevalieri</name>
    <dbReference type="NCBI Taxonomy" id="182096"/>
    <lineage>
        <taxon>Eukaryota</taxon>
        <taxon>Fungi</taxon>
        <taxon>Dikarya</taxon>
        <taxon>Ascomycota</taxon>
        <taxon>Pezizomycotina</taxon>
        <taxon>Eurotiomycetes</taxon>
        <taxon>Eurotiomycetidae</taxon>
        <taxon>Eurotiales</taxon>
        <taxon>Aspergillaceae</taxon>
        <taxon>Aspergillus</taxon>
        <taxon>Aspergillus subgen. Aspergillus</taxon>
    </lineage>
</organism>
<dbReference type="GO" id="GO:0000981">
    <property type="term" value="F:DNA-binding transcription factor activity, RNA polymerase II-specific"/>
    <property type="evidence" value="ECO:0007669"/>
    <property type="project" value="InterPro"/>
</dbReference>
<comment type="subcellular location">
    <subcellularLocation>
        <location evidence="1">Nucleus</location>
    </subcellularLocation>
</comment>
<sequence length="991" mass="109873">MRKPATENDPPDKTDAAPSGEQSQATDGQSMTKNAPPNRVIKRRTKTGCLTCRQRRIKCGEEKPICHNCIKSKRECKGYAQRVVFKDPIGITGAFDNAQVSFPGGYERRFSHQGQAPSGLINAPARQFPVMRITDNLAVRSDGTSTAPLQYLPDQISHVSHEAPNPTHPAFNPIPTLAQVSRQPASWSSDSYSSSESASNLGLPTQSLARHPTGQVDSTQSVPTELLRGPAYTAGYLPLTAPVSQPLEPQFWNPNIDRNREQYSSYYPHAYNSPWPVIRASFPGNYGDELYHPTVDGSSMDETWRDASMTTTNRSELQLGSLTSHLNEPNVLASYRPTLDSTPLNDPKAAKIFVHFIHSIGPFLSIFERHPVDSPIPLGDSVPAAQQGLWTYTLPFQALEHQALLQAMLAISSLHISFLQQAPQTVSLKHYHYALKRVGSAVGLPTRRQQCGTLAATLLLGYYEVVAADHTKWNSHVAGSAQLVREIDYAGLARDLRAYRRRMRGNVVQADWWPANNPHAVSGDDPFAEKEASIDQDFIGTIFGRAIKYDEYGQIENGLSQPYQKHFTQRDIENFRIQCDLYWWYCKQDTIQSIISGNQLFMPYYRWAQCPPRAAMGRLDAVYGSADHLWLLLGRLTDFGYRDRRRKLKAAKMSGIEWKPNPGLFKFMARFAGGGSSMRRPPPRGPPGPAQDNQGPHCSPSSGNNSSPSKEGSPPMYGMVPPRGPVQLPLAFQDNAPHPTSSPDQDDDDGGEDITYDDAEDEWERILAAFDAFAHALGHDFMPLPDRTPPTLTPFGRALQYRTKPIAVLWGFYYTGRILLLRLHPSMPPAMMVAAGVAAPATAAYAQTIGKIAASVYDPQLLNIGPDKLSPTQGCYMTEMTVPIFFSAVQYTDPGQREWTVVNLRNVSRLTGWKSSDSIASGCERSWVVAATQGRGPPYQPTGEARWQPTTGPSPQRGPYHNTERRFVTVSKSNRLHWAMGILSLEDDVEV</sequence>
<dbReference type="InterPro" id="IPR036864">
    <property type="entry name" value="Zn2-C6_fun-type_DNA-bd_sf"/>
</dbReference>
<dbReference type="Pfam" id="PF00172">
    <property type="entry name" value="Zn_clus"/>
    <property type="match status" value="1"/>
</dbReference>
<evidence type="ECO:0000256" key="1">
    <source>
        <dbReference type="ARBA" id="ARBA00004123"/>
    </source>
</evidence>
<evidence type="ECO:0000256" key="6">
    <source>
        <dbReference type="SAM" id="MobiDB-lite"/>
    </source>
</evidence>
<feature type="region of interest" description="Disordered" evidence="6">
    <location>
        <begin position="934"/>
        <end position="961"/>
    </location>
</feature>
<gene>
    <name evidence="8" type="ORF">ACHE_40661S</name>
</gene>
<feature type="compositionally biased region" description="Low complexity" evidence="6">
    <location>
        <begin position="186"/>
        <end position="199"/>
    </location>
</feature>
<dbReference type="RefSeq" id="XP_043136619.1">
    <property type="nucleotide sequence ID" value="XM_043278885.1"/>
</dbReference>
<dbReference type="GO" id="GO:0000976">
    <property type="term" value="F:transcription cis-regulatory region binding"/>
    <property type="evidence" value="ECO:0007669"/>
    <property type="project" value="TreeGrafter"/>
</dbReference>
<proteinExistence type="predicted"/>
<dbReference type="InterPro" id="IPR001138">
    <property type="entry name" value="Zn2Cys6_DnaBD"/>
</dbReference>
<feature type="domain" description="Zn(2)-C6 fungal-type" evidence="7">
    <location>
        <begin position="48"/>
        <end position="76"/>
    </location>
</feature>
<feature type="region of interest" description="Disordered" evidence="6">
    <location>
        <begin position="675"/>
        <end position="755"/>
    </location>
</feature>
<reference evidence="8" key="2">
    <citation type="submission" date="2021-02" db="EMBL/GenBank/DDBJ databases">
        <title>Aspergillus chevalieri M1 genome sequence.</title>
        <authorList>
            <person name="Kadooka C."/>
            <person name="Mori K."/>
            <person name="Futagami T."/>
        </authorList>
    </citation>
    <scope>NUCLEOTIDE SEQUENCE</scope>
    <source>
        <strain evidence="8">M1</strain>
    </source>
</reference>
<feature type="compositionally biased region" description="Acidic residues" evidence="6">
    <location>
        <begin position="744"/>
        <end position="755"/>
    </location>
</feature>
<dbReference type="InterPro" id="IPR021858">
    <property type="entry name" value="Fun_TF"/>
</dbReference>
<dbReference type="PROSITE" id="PS50048">
    <property type="entry name" value="ZN2_CY6_FUNGAL_2"/>
    <property type="match status" value="1"/>
</dbReference>
<dbReference type="AlphaFoldDB" id="A0A7R7ZP92"/>
<dbReference type="EMBL" id="AP024419">
    <property type="protein sequence ID" value="BCR88097.1"/>
    <property type="molecule type" value="Genomic_DNA"/>
</dbReference>
<keyword evidence="5" id="KW-0539">Nucleus</keyword>
<feature type="compositionally biased region" description="Low complexity" evidence="6">
    <location>
        <begin position="699"/>
        <end position="715"/>
    </location>
</feature>
<name>A0A7R7ZP92_ASPCH</name>
<evidence type="ECO:0000313" key="8">
    <source>
        <dbReference type="EMBL" id="BCR88097.1"/>
    </source>
</evidence>